<evidence type="ECO:0000313" key="2">
    <source>
        <dbReference type="Proteomes" id="UP000635983"/>
    </source>
</evidence>
<organism evidence="1 2">
    <name type="scientific">Pseudomonas matsuisoli</name>
    <dbReference type="NCBI Taxonomy" id="1515666"/>
    <lineage>
        <taxon>Bacteria</taxon>
        <taxon>Pseudomonadati</taxon>
        <taxon>Pseudomonadota</taxon>
        <taxon>Gammaproteobacteria</taxon>
        <taxon>Pseudomonadales</taxon>
        <taxon>Pseudomonadaceae</taxon>
        <taxon>Pseudomonas</taxon>
    </lineage>
</organism>
<reference evidence="1" key="1">
    <citation type="journal article" date="2014" name="Int. J. Syst. Evol. Microbiol.">
        <title>Complete genome sequence of Corynebacterium casei LMG S-19264T (=DSM 44701T), isolated from a smear-ripened cheese.</title>
        <authorList>
            <consortium name="US DOE Joint Genome Institute (JGI-PGF)"/>
            <person name="Walter F."/>
            <person name="Albersmeier A."/>
            <person name="Kalinowski J."/>
            <person name="Ruckert C."/>
        </authorList>
    </citation>
    <scope>NUCLEOTIDE SEQUENCE</scope>
    <source>
        <strain evidence="1">JCM 30078</strain>
    </source>
</reference>
<sequence>MQILVNGNSSVAIPIPFQERIRASIEAQVGRYDDHLTRIEVHLNDENGGKSGAQDKRCQIEARVKAHEPLSVSHKADSFDLAIDGAAGKLGHALDHTLGKLRKT</sequence>
<protein>
    <recommendedName>
        <fullName evidence="3">Ribosomal subunit interface protein</fullName>
    </recommendedName>
</protein>
<proteinExistence type="predicted"/>
<dbReference type="SUPFAM" id="SSF69754">
    <property type="entry name" value="Ribosome binding protein Y (YfiA homologue)"/>
    <property type="match status" value="1"/>
</dbReference>
<dbReference type="EMBL" id="BMPO01000001">
    <property type="protein sequence ID" value="GGJ81779.1"/>
    <property type="molecule type" value="Genomic_DNA"/>
</dbReference>
<dbReference type="RefSeq" id="WP_188981507.1">
    <property type="nucleotide sequence ID" value="NZ_BMPO01000001.1"/>
</dbReference>
<keyword evidence="2" id="KW-1185">Reference proteome</keyword>
<dbReference type="Gene3D" id="3.30.160.100">
    <property type="entry name" value="Ribosome hibernation promotion factor-like"/>
    <property type="match status" value="1"/>
</dbReference>
<dbReference type="InterPro" id="IPR003489">
    <property type="entry name" value="RHF/RaiA"/>
</dbReference>
<name>A0A917PK28_9PSED</name>
<evidence type="ECO:0008006" key="3">
    <source>
        <dbReference type="Google" id="ProtNLM"/>
    </source>
</evidence>
<gene>
    <name evidence="1" type="ORF">GCM10009304_04600</name>
</gene>
<dbReference type="Proteomes" id="UP000635983">
    <property type="component" value="Unassembled WGS sequence"/>
</dbReference>
<reference evidence="1" key="2">
    <citation type="submission" date="2020-09" db="EMBL/GenBank/DDBJ databases">
        <authorList>
            <person name="Sun Q."/>
            <person name="Ohkuma M."/>
        </authorList>
    </citation>
    <scope>NUCLEOTIDE SEQUENCE</scope>
    <source>
        <strain evidence="1">JCM 30078</strain>
    </source>
</reference>
<dbReference type="InterPro" id="IPR036567">
    <property type="entry name" value="RHF-like"/>
</dbReference>
<dbReference type="AlphaFoldDB" id="A0A917PK28"/>
<dbReference type="Pfam" id="PF02482">
    <property type="entry name" value="Ribosomal_S30AE"/>
    <property type="match status" value="1"/>
</dbReference>
<comment type="caution">
    <text evidence="1">The sequence shown here is derived from an EMBL/GenBank/DDBJ whole genome shotgun (WGS) entry which is preliminary data.</text>
</comment>
<evidence type="ECO:0000313" key="1">
    <source>
        <dbReference type="EMBL" id="GGJ81779.1"/>
    </source>
</evidence>
<accession>A0A917PK28</accession>